<name>A0A540K529_MALBA</name>
<dbReference type="EMBL" id="VIEB01003904">
    <property type="protein sequence ID" value="TQD69335.1"/>
    <property type="molecule type" value="Genomic_DNA"/>
</dbReference>
<keyword evidence="2" id="KW-1185">Reference proteome</keyword>
<accession>A0A540K529</accession>
<evidence type="ECO:0000313" key="2">
    <source>
        <dbReference type="Proteomes" id="UP000315295"/>
    </source>
</evidence>
<organism evidence="1 2">
    <name type="scientific">Malus baccata</name>
    <name type="common">Siberian crab apple</name>
    <name type="synonym">Pyrus baccata</name>
    <dbReference type="NCBI Taxonomy" id="106549"/>
    <lineage>
        <taxon>Eukaryota</taxon>
        <taxon>Viridiplantae</taxon>
        <taxon>Streptophyta</taxon>
        <taxon>Embryophyta</taxon>
        <taxon>Tracheophyta</taxon>
        <taxon>Spermatophyta</taxon>
        <taxon>Magnoliopsida</taxon>
        <taxon>eudicotyledons</taxon>
        <taxon>Gunneridae</taxon>
        <taxon>Pentapetalae</taxon>
        <taxon>rosids</taxon>
        <taxon>fabids</taxon>
        <taxon>Rosales</taxon>
        <taxon>Rosaceae</taxon>
        <taxon>Amygdaloideae</taxon>
        <taxon>Maleae</taxon>
        <taxon>Malus</taxon>
    </lineage>
</organism>
<protein>
    <submittedName>
        <fullName evidence="1">Uncharacterized protein</fullName>
    </submittedName>
</protein>
<comment type="caution">
    <text evidence="1">The sequence shown here is derived from an EMBL/GenBank/DDBJ whole genome shotgun (WGS) entry which is preliminary data.</text>
</comment>
<evidence type="ECO:0000313" key="1">
    <source>
        <dbReference type="EMBL" id="TQD69335.1"/>
    </source>
</evidence>
<dbReference type="Proteomes" id="UP000315295">
    <property type="component" value="Unassembled WGS sequence"/>
</dbReference>
<dbReference type="AlphaFoldDB" id="A0A540K529"/>
<sequence length="103" mass="11872">MGFVAHENNCFSLFFLLQNGDSHAIGIPCVLNRQASIDDPDAWRTVTLTDVNDFHTTTTIRRRPRRRQWRPSNGKMMIMFGLSTAMMIRKLTSFKKTKRPSAL</sequence>
<reference evidence="1 2" key="1">
    <citation type="journal article" date="2019" name="G3 (Bethesda)">
        <title>Sequencing of a Wild Apple (Malus baccata) Genome Unravels the Differences Between Cultivated and Wild Apple Species Regarding Disease Resistance and Cold Tolerance.</title>
        <authorList>
            <person name="Chen X."/>
        </authorList>
    </citation>
    <scope>NUCLEOTIDE SEQUENCE [LARGE SCALE GENOMIC DNA]</scope>
    <source>
        <strain evidence="2">cv. Shandingzi</strain>
        <tissue evidence="1">Leaves</tissue>
    </source>
</reference>
<gene>
    <name evidence="1" type="ORF">C1H46_045132</name>
</gene>
<proteinExistence type="predicted"/>